<dbReference type="EnsemblPlants" id="ONIVA10G04190.1">
    <property type="protein sequence ID" value="ONIVA10G04190.1"/>
    <property type="gene ID" value="ONIVA10G04190"/>
</dbReference>
<feature type="transmembrane region" description="Helical" evidence="2">
    <location>
        <begin position="348"/>
        <end position="366"/>
    </location>
</feature>
<feature type="transmembrane region" description="Helical" evidence="2">
    <location>
        <begin position="88"/>
        <end position="107"/>
    </location>
</feature>
<feature type="transmembrane region" description="Helical" evidence="2">
    <location>
        <begin position="1040"/>
        <end position="1061"/>
    </location>
</feature>
<feature type="transmembrane region" description="Helical" evidence="2">
    <location>
        <begin position="836"/>
        <end position="853"/>
    </location>
</feature>
<dbReference type="Pfam" id="PF04578">
    <property type="entry name" value="DUF594"/>
    <property type="match status" value="2"/>
</dbReference>
<evidence type="ECO:0000256" key="2">
    <source>
        <dbReference type="SAM" id="Phobius"/>
    </source>
</evidence>
<feature type="domain" description="DUF4220" evidence="3">
    <location>
        <begin position="90"/>
        <end position="442"/>
    </location>
</feature>
<feature type="transmembrane region" description="Helical" evidence="2">
    <location>
        <begin position="745"/>
        <end position="768"/>
    </location>
</feature>
<feature type="transmembrane region" description="Helical" evidence="2">
    <location>
        <begin position="689"/>
        <end position="708"/>
    </location>
</feature>
<feature type="transmembrane region" description="Helical" evidence="2">
    <location>
        <begin position="54"/>
        <end position="76"/>
    </location>
</feature>
<name>A0A0E0IQ82_ORYNI</name>
<evidence type="ECO:0000313" key="5">
    <source>
        <dbReference type="Proteomes" id="UP000006591"/>
    </source>
</evidence>
<dbReference type="Gramene" id="ONIVA10G04190.1">
    <property type="protein sequence ID" value="ONIVA10G04190.1"/>
    <property type="gene ID" value="ONIVA10G04190"/>
</dbReference>
<sequence>MGSSKKKKIPSMVRPSFPALHGGSGSPLLPAYGSGGARDSPTPLAAAALPDPAVGFQCLVLASFSLQVFLHFFSSIRKGNTSRLLSSLLWLAYLLADYVATFTLGRLTLHVDDPRHQLVLFWTPLLLLHLGSQETISAFSIEDAMLWKRHLLGLVSQVALAIYIVAKSWRPDKQLLGPLVLMFISGTIKYAERTWALMTASSSMSPGSDSMADHVLGVQDDVILDAKSYFDELHSIFPGKNVLDIEGHNGGRRTDDDGYEGLVMAAGKGFRLCLDFLTDMTPFLVWSNTDTIIDSAIKKLRTSNPETQVQMAYKLVEIQLSLIYDYLYTKYGALQFRLGLVSSGIERLITFFSTLAALGLFVGANLKGPFNYSREDVMVSYVLLAGAITLDISSIFMLISSYWLQLHRRGGLFGCSFSLAKCVHAGSKPLWSEKIAQYNLIDACIQEERGGIICGWVMRRTGIVSDINMSNTVSPELKKLVLDKLFEVASTRSVSDYWDWDFSKYRGMWLQWWLQEGRIQADIAQGILTDGITDTDLYFPMTVIVWHIATEMCWFADEDDYSPCRAPSMELSRYVMYLVAKRDVMSGSNGHFELGKARRQVKRILEGRGISDERGLLKYARQATGQVTEPCFGRGRAISEHLLKISNRALRWELISMLWIEMLCYLGPNCGAQFHAKHLSTGGEFVTHVRILLVVLGIPFLSSLARALQLWNEWEIQCLVLASFSLQVFLHLFSSTRKANTSRVLSFLLWLAYLSADYVATFTLGRLALYVGDPHHHQLVLLWTPLLLLHLGSQETISAFSIEDAMLWKRHLLGLVTQVALAIYIMVKSWHPDKQLLAPLVLMFISGTIKYVERILALMAASRAMEPGGDSVADHVMDVQDDVIIDAKSYFRELHSIFPGKEVQDLDVRDGRIREADEAYQGLVMAAGEGLWICLGFLTDMTPFLVWSSKEDTIIERTVEKLRSSDPDTQVEMAYKLVEIQLSLIYDYMYTKYGALQFRLGLVYSVIARLITFCSTSVALRLFVGTDLKGPFNYRREDAMVSYVLLVGAVTLDISSIFKLISSYWLQLHQTGGLFGCVFSLVRFVNPWSKPLWSEKIPQYNLIDACIQEERGSIICGWVVRKTGIMPDIDMSKTVSPELKKLVLDKLTEVATTRSVSDYWDWDSSKYSGMWLQWWLQEGRIQDDIAQGILTDGITDTVLYFPMTVIVWHIATEMCWFADEDDRSPCRVPSMELSRYVMYLVVKRDVMSGTNGHFRLGKARRLLKRIIRASTVHDEKTLLRYVRQSPGVTEPCFSRGRVITDHLLKISNGAQRWELISMVWIEMLCYLGPNCGAQFHAKHLSTGGEFVTHVRILLVILGIPFLRSDMKPGKF</sequence>
<feature type="region of interest" description="Disordered" evidence="1">
    <location>
        <begin position="1"/>
        <end position="21"/>
    </location>
</feature>
<evidence type="ECO:0000313" key="4">
    <source>
        <dbReference type="EnsemblPlants" id="ONIVA10G04190.1"/>
    </source>
</evidence>
<feature type="domain" description="DUF4220" evidence="3">
    <location>
        <begin position="750"/>
        <end position="1104"/>
    </location>
</feature>
<keyword evidence="2" id="KW-1133">Transmembrane helix</keyword>
<evidence type="ECO:0000259" key="3">
    <source>
        <dbReference type="Pfam" id="PF13968"/>
    </source>
</evidence>
<reference evidence="4" key="1">
    <citation type="submission" date="2015-04" db="UniProtKB">
        <authorList>
            <consortium name="EnsemblPlants"/>
        </authorList>
    </citation>
    <scope>IDENTIFICATION</scope>
    <source>
        <strain evidence="4">SL10</strain>
    </source>
</reference>
<dbReference type="OMA" id="YWDWDSS"/>
<keyword evidence="2" id="KW-0472">Membrane</keyword>
<dbReference type="STRING" id="4536.A0A0E0IQ82"/>
<feature type="transmembrane region" description="Helical" evidence="2">
    <location>
        <begin position="998"/>
        <end position="1020"/>
    </location>
</feature>
<keyword evidence="5" id="KW-1185">Reference proteome</keyword>
<protein>
    <recommendedName>
        <fullName evidence="3">DUF4220 domain-containing protein</fullName>
    </recommendedName>
</protein>
<feature type="transmembrane region" description="Helical" evidence="2">
    <location>
        <begin position="714"/>
        <end position="733"/>
    </location>
</feature>
<keyword evidence="2" id="KW-0812">Transmembrane</keyword>
<feature type="transmembrane region" description="Helical" evidence="2">
    <location>
        <begin position="780"/>
        <end position="800"/>
    </location>
</feature>
<dbReference type="eggNOG" id="ENOG502QQBP">
    <property type="taxonomic scope" value="Eukaryota"/>
</dbReference>
<dbReference type="Pfam" id="PF13968">
    <property type="entry name" value="DUF4220"/>
    <property type="match status" value="2"/>
</dbReference>
<dbReference type="InterPro" id="IPR025315">
    <property type="entry name" value="DUF4220"/>
</dbReference>
<feature type="transmembrane region" description="Helical" evidence="2">
    <location>
        <begin position="119"/>
        <end position="139"/>
    </location>
</feature>
<dbReference type="InterPro" id="IPR007658">
    <property type="entry name" value="DUF594"/>
</dbReference>
<organism evidence="4">
    <name type="scientific">Oryza nivara</name>
    <name type="common">Indian wild rice</name>
    <name type="synonym">Oryza sativa f. spontanea</name>
    <dbReference type="NCBI Taxonomy" id="4536"/>
    <lineage>
        <taxon>Eukaryota</taxon>
        <taxon>Viridiplantae</taxon>
        <taxon>Streptophyta</taxon>
        <taxon>Embryophyta</taxon>
        <taxon>Tracheophyta</taxon>
        <taxon>Spermatophyta</taxon>
        <taxon>Magnoliopsida</taxon>
        <taxon>Liliopsida</taxon>
        <taxon>Poales</taxon>
        <taxon>Poaceae</taxon>
        <taxon>BOP clade</taxon>
        <taxon>Oryzoideae</taxon>
        <taxon>Oryzeae</taxon>
        <taxon>Oryzinae</taxon>
        <taxon>Oryza</taxon>
    </lineage>
</organism>
<reference evidence="4" key="2">
    <citation type="submission" date="2018-04" db="EMBL/GenBank/DDBJ databases">
        <title>OnivRS2 (Oryza nivara Reference Sequence Version 2).</title>
        <authorList>
            <person name="Zhang J."/>
            <person name="Kudrna D."/>
            <person name="Lee S."/>
            <person name="Talag J."/>
            <person name="Rajasekar S."/>
            <person name="Welchert J."/>
            <person name="Hsing Y.-I."/>
            <person name="Wing R.A."/>
        </authorList>
    </citation>
    <scope>NUCLEOTIDE SEQUENCE [LARGE SCALE GENOMIC DNA]</scope>
</reference>
<dbReference type="Proteomes" id="UP000006591">
    <property type="component" value="Chromosome 10"/>
</dbReference>
<accession>A0A0E0IQ82</accession>
<dbReference type="PANTHER" id="PTHR31325">
    <property type="entry name" value="OS01G0798800 PROTEIN-RELATED"/>
    <property type="match status" value="1"/>
</dbReference>
<feature type="transmembrane region" description="Helical" evidence="2">
    <location>
        <begin position="378"/>
        <end position="399"/>
    </location>
</feature>
<feature type="transmembrane region" description="Helical" evidence="2">
    <location>
        <begin position="812"/>
        <end position="830"/>
    </location>
</feature>
<evidence type="ECO:0000256" key="1">
    <source>
        <dbReference type="SAM" id="MobiDB-lite"/>
    </source>
</evidence>
<proteinExistence type="predicted"/>